<feature type="compositionally biased region" description="Low complexity" evidence="1">
    <location>
        <begin position="61"/>
        <end position="73"/>
    </location>
</feature>
<accession>X6NVA6</accession>
<name>X6NVA6_RETFI</name>
<feature type="compositionally biased region" description="Polar residues" evidence="1">
    <location>
        <begin position="29"/>
        <end position="59"/>
    </location>
</feature>
<feature type="region of interest" description="Disordered" evidence="1">
    <location>
        <begin position="26"/>
        <end position="107"/>
    </location>
</feature>
<sequence length="238" mass="26396">MEIATSIEMAVSSPEATSKLQVLVEKASVPSTNDASALTKQTDSELPSQPTSAISNIQSEAPVSAAASPATTTTEDKSDENKNNTNEQTQVQPPAKTEEPVDPAKLALENEINQIKKLIKEWSEYPTDPHEQIKFLFCRIVVSKKSKSPQAHDMFSSSEDISATETENEERPEDQEESASEPEKEKEKTVSKEKKIEELETKQKLLEDDLLIPKEPSQYLDIDDYLEKYPSRARAGTG</sequence>
<evidence type="ECO:0000313" key="2">
    <source>
        <dbReference type="EMBL" id="ETO29217.1"/>
    </source>
</evidence>
<protein>
    <submittedName>
        <fullName evidence="2">Uncharacterized protein</fullName>
    </submittedName>
</protein>
<dbReference type="AlphaFoldDB" id="X6NVA6"/>
<evidence type="ECO:0000256" key="1">
    <source>
        <dbReference type="SAM" id="MobiDB-lite"/>
    </source>
</evidence>
<organism evidence="2 3">
    <name type="scientific">Reticulomyxa filosa</name>
    <dbReference type="NCBI Taxonomy" id="46433"/>
    <lineage>
        <taxon>Eukaryota</taxon>
        <taxon>Sar</taxon>
        <taxon>Rhizaria</taxon>
        <taxon>Retaria</taxon>
        <taxon>Foraminifera</taxon>
        <taxon>Monothalamids</taxon>
        <taxon>Reticulomyxidae</taxon>
        <taxon>Reticulomyxa</taxon>
    </lineage>
</organism>
<reference evidence="2 3" key="1">
    <citation type="journal article" date="2013" name="Curr. Biol.">
        <title>The Genome of the Foraminiferan Reticulomyxa filosa.</title>
        <authorList>
            <person name="Glockner G."/>
            <person name="Hulsmann N."/>
            <person name="Schleicher M."/>
            <person name="Noegel A.A."/>
            <person name="Eichinger L."/>
            <person name="Gallinger C."/>
            <person name="Pawlowski J."/>
            <person name="Sierra R."/>
            <person name="Euteneuer U."/>
            <person name="Pillet L."/>
            <person name="Moustafa A."/>
            <person name="Platzer M."/>
            <person name="Groth M."/>
            <person name="Szafranski K."/>
            <person name="Schliwa M."/>
        </authorList>
    </citation>
    <scope>NUCLEOTIDE SEQUENCE [LARGE SCALE GENOMIC DNA]</scope>
</reference>
<dbReference type="EMBL" id="ASPP01006176">
    <property type="protein sequence ID" value="ETO29217.1"/>
    <property type="molecule type" value="Genomic_DNA"/>
</dbReference>
<feature type="compositionally biased region" description="Polar residues" evidence="1">
    <location>
        <begin position="155"/>
        <end position="165"/>
    </location>
</feature>
<comment type="caution">
    <text evidence="2">The sequence shown here is derived from an EMBL/GenBank/DDBJ whole genome shotgun (WGS) entry which is preliminary data.</text>
</comment>
<dbReference type="Proteomes" id="UP000023152">
    <property type="component" value="Unassembled WGS sequence"/>
</dbReference>
<proteinExistence type="predicted"/>
<feature type="compositionally biased region" description="Basic and acidic residues" evidence="1">
    <location>
        <begin position="181"/>
        <end position="197"/>
    </location>
</feature>
<gene>
    <name evidence="2" type="ORF">RFI_07909</name>
</gene>
<keyword evidence="3" id="KW-1185">Reference proteome</keyword>
<feature type="compositionally biased region" description="Polar residues" evidence="1">
    <location>
        <begin position="83"/>
        <end position="92"/>
    </location>
</feature>
<feature type="region of interest" description="Disordered" evidence="1">
    <location>
        <begin position="146"/>
        <end position="197"/>
    </location>
</feature>
<feature type="compositionally biased region" description="Acidic residues" evidence="1">
    <location>
        <begin position="166"/>
        <end position="180"/>
    </location>
</feature>
<evidence type="ECO:0000313" key="3">
    <source>
        <dbReference type="Proteomes" id="UP000023152"/>
    </source>
</evidence>